<dbReference type="PANTHER" id="PTHR35894">
    <property type="entry name" value="GENERAL SECRETION PATHWAY PROTEIN A-RELATED"/>
    <property type="match status" value="1"/>
</dbReference>
<sequence length="266" mass="30575">MYEAFFEMKQIPFINSISVDGLYLSPMLDEALSRLEFAAEKRLFALVTADVGCGKSTAIRKFASMLPRDKYQVLYLSDSKLTPRWFYKGLLDQLGIEGKFYRGDSKRQLHQQLEIIRGVQGKNVVTIVDEAHLLDKETLEEIRFLMNYKMDSQNPMALILVGQNELWDKLKLQRYAAIRQRIDIKCEIPQFDRSQTEEYIASHLKYAQGTSDIFTEKAVDEIHRYSAGSARAINKVATHALMYAAQRAKKLIDDHMIRTVIAGELP</sequence>
<gene>
    <name evidence="2" type="ORF">SDC9_115968</name>
</gene>
<dbReference type="InterPro" id="IPR027417">
    <property type="entry name" value="P-loop_NTPase"/>
</dbReference>
<dbReference type="InterPro" id="IPR003593">
    <property type="entry name" value="AAA+_ATPase"/>
</dbReference>
<feature type="domain" description="AAA+ ATPase" evidence="1">
    <location>
        <begin position="41"/>
        <end position="192"/>
    </location>
</feature>
<dbReference type="InterPro" id="IPR049945">
    <property type="entry name" value="AAA_22"/>
</dbReference>
<accession>A0A645C500</accession>
<dbReference type="EMBL" id="VSSQ01022604">
    <property type="protein sequence ID" value="MPM69024.1"/>
    <property type="molecule type" value="Genomic_DNA"/>
</dbReference>
<dbReference type="SUPFAM" id="SSF52540">
    <property type="entry name" value="P-loop containing nucleoside triphosphate hydrolases"/>
    <property type="match status" value="1"/>
</dbReference>
<protein>
    <submittedName>
        <fullName evidence="2">IS481 family transposase ISChy3</fullName>
    </submittedName>
</protein>
<evidence type="ECO:0000313" key="2">
    <source>
        <dbReference type="EMBL" id="MPM69024.1"/>
    </source>
</evidence>
<proteinExistence type="predicted"/>
<reference evidence="2" key="1">
    <citation type="submission" date="2019-08" db="EMBL/GenBank/DDBJ databases">
        <authorList>
            <person name="Kucharzyk K."/>
            <person name="Murdoch R.W."/>
            <person name="Higgins S."/>
            <person name="Loffler F."/>
        </authorList>
    </citation>
    <scope>NUCLEOTIDE SEQUENCE</scope>
</reference>
<dbReference type="Pfam" id="PF13401">
    <property type="entry name" value="AAA_22"/>
    <property type="match status" value="1"/>
</dbReference>
<dbReference type="SMART" id="SM00382">
    <property type="entry name" value="AAA"/>
    <property type="match status" value="1"/>
</dbReference>
<dbReference type="AlphaFoldDB" id="A0A645C500"/>
<dbReference type="PANTHER" id="PTHR35894:SF1">
    <property type="entry name" value="PHOSPHORIBULOKINASE _ URIDINE KINASE FAMILY"/>
    <property type="match status" value="1"/>
</dbReference>
<comment type="caution">
    <text evidence="2">The sequence shown here is derived from an EMBL/GenBank/DDBJ whole genome shotgun (WGS) entry which is preliminary data.</text>
</comment>
<dbReference type="GO" id="GO:0016887">
    <property type="term" value="F:ATP hydrolysis activity"/>
    <property type="evidence" value="ECO:0007669"/>
    <property type="project" value="InterPro"/>
</dbReference>
<dbReference type="Gene3D" id="3.40.50.300">
    <property type="entry name" value="P-loop containing nucleotide triphosphate hydrolases"/>
    <property type="match status" value="1"/>
</dbReference>
<organism evidence="2">
    <name type="scientific">bioreactor metagenome</name>
    <dbReference type="NCBI Taxonomy" id="1076179"/>
    <lineage>
        <taxon>unclassified sequences</taxon>
        <taxon>metagenomes</taxon>
        <taxon>ecological metagenomes</taxon>
    </lineage>
</organism>
<name>A0A645C500_9ZZZZ</name>
<dbReference type="InterPro" id="IPR052026">
    <property type="entry name" value="ExeA_AAA_ATPase_DNA-bind"/>
</dbReference>
<evidence type="ECO:0000259" key="1">
    <source>
        <dbReference type="SMART" id="SM00382"/>
    </source>
</evidence>